<feature type="transmembrane region" description="Helical" evidence="6">
    <location>
        <begin position="200"/>
        <end position="217"/>
    </location>
</feature>
<feature type="transmembrane region" description="Helical" evidence="6">
    <location>
        <begin position="139"/>
        <end position="161"/>
    </location>
</feature>
<evidence type="ECO:0000256" key="3">
    <source>
        <dbReference type="ARBA" id="ARBA00022692"/>
    </source>
</evidence>
<evidence type="ECO:0000256" key="6">
    <source>
        <dbReference type="SAM" id="Phobius"/>
    </source>
</evidence>
<reference evidence="7 8" key="1">
    <citation type="submission" date="2017-04" db="EMBL/GenBank/DDBJ databases">
        <authorList>
            <person name="Afonso C.L."/>
            <person name="Miller P.J."/>
            <person name="Scott M.A."/>
            <person name="Spackman E."/>
            <person name="Goraichik I."/>
            <person name="Dimitrov K.M."/>
            <person name="Suarez D.L."/>
            <person name="Swayne D.E."/>
        </authorList>
    </citation>
    <scope>NUCLEOTIDE SEQUENCE [LARGE SCALE GENOMIC DNA]</scope>
    <source>
        <strain evidence="7 8">LMG26642</strain>
    </source>
</reference>
<dbReference type="PANTHER" id="PTHR33802">
    <property type="entry name" value="SI:CH211-161H7.5-RELATED"/>
    <property type="match status" value="1"/>
</dbReference>
<dbReference type="InterPro" id="IPR004307">
    <property type="entry name" value="TspO_MBR"/>
</dbReference>
<keyword evidence="8" id="KW-1185">Reference proteome</keyword>
<feature type="transmembrane region" description="Helical" evidence="6">
    <location>
        <begin position="229"/>
        <end position="250"/>
    </location>
</feature>
<accession>A0A1X7MXC1</accession>
<comment type="similarity">
    <text evidence="2">Belongs to the TspO/BZRP family.</text>
</comment>
<sequence>MSMSKKAWINGLFFIVTLVVNALGAFGFINGLSQNEISDKYQTLITPDPSAFSIWSAIYILLGISIITMIVKKDDSYYQKALNKISLVFVFSSLLNIAWIIAFSYLQLVLSTVFILAFSVTLALICIKLLEINDGRHFLLPLSFGLYAGWLFIASVVNVAATLVKANWDGFGIELEILASGTLIVAVLLVFIVMLKIQNVIFPLPIAWAYFGIHKFLTSPEGFNGDFTTLQTVSLVGLVALVLISVFQLYKNHFVLIPRKGNV</sequence>
<dbReference type="OrthoDB" id="5189031at2"/>
<dbReference type="AlphaFoldDB" id="A0A1X7MXC1"/>
<comment type="subcellular location">
    <subcellularLocation>
        <location evidence="1">Membrane</location>
        <topology evidence="1">Multi-pass membrane protein</topology>
    </subcellularLocation>
</comment>
<dbReference type="RefSeq" id="WP_085559156.1">
    <property type="nucleotide sequence ID" value="NZ_FOAH01000036.1"/>
</dbReference>
<dbReference type="GO" id="GO:0016020">
    <property type="term" value="C:membrane"/>
    <property type="evidence" value="ECO:0007669"/>
    <property type="project" value="UniProtKB-SubCell"/>
</dbReference>
<organism evidence="7 8">
    <name type="scientific">Carnobacterium iners</name>
    <dbReference type="NCBI Taxonomy" id="1073423"/>
    <lineage>
        <taxon>Bacteria</taxon>
        <taxon>Bacillati</taxon>
        <taxon>Bacillota</taxon>
        <taxon>Bacilli</taxon>
        <taxon>Lactobacillales</taxon>
        <taxon>Carnobacteriaceae</taxon>
        <taxon>Carnobacterium</taxon>
    </lineage>
</organism>
<evidence type="ECO:0000256" key="2">
    <source>
        <dbReference type="ARBA" id="ARBA00007524"/>
    </source>
</evidence>
<feature type="transmembrane region" description="Helical" evidence="6">
    <location>
        <begin position="52"/>
        <end position="71"/>
    </location>
</feature>
<evidence type="ECO:0000313" key="8">
    <source>
        <dbReference type="Proteomes" id="UP000193435"/>
    </source>
</evidence>
<dbReference type="Pfam" id="PF03073">
    <property type="entry name" value="TspO_MBR"/>
    <property type="match status" value="1"/>
</dbReference>
<feature type="transmembrane region" description="Helical" evidence="6">
    <location>
        <begin position="173"/>
        <end position="193"/>
    </location>
</feature>
<dbReference type="EMBL" id="FXBJ01000002">
    <property type="protein sequence ID" value="SMH28631.1"/>
    <property type="molecule type" value="Genomic_DNA"/>
</dbReference>
<feature type="transmembrane region" description="Helical" evidence="6">
    <location>
        <begin position="108"/>
        <end position="127"/>
    </location>
</feature>
<dbReference type="Proteomes" id="UP000193435">
    <property type="component" value="Unassembled WGS sequence"/>
</dbReference>
<keyword evidence="4 6" id="KW-1133">Transmembrane helix</keyword>
<name>A0A1X7MXC1_9LACT</name>
<dbReference type="STRING" id="1073423.SAMN04488700_0954"/>
<feature type="transmembrane region" description="Helical" evidence="6">
    <location>
        <begin position="12"/>
        <end position="32"/>
    </location>
</feature>
<gene>
    <name evidence="7" type="ORF">SAMN04488700_0954</name>
</gene>
<dbReference type="InterPro" id="IPR038330">
    <property type="entry name" value="TspO/MBR-related_sf"/>
</dbReference>
<evidence type="ECO:0000313" key="7">
    <source>
        <dbReference type="EMBL" id="SMH28631.1"/>
    </source>
</evidence>
<protein>
    <submittedName>
        <fullName evidence="7">TspO and MBR related proteins</fullName>
    </submittedName>
</protein>
<evidence type="ECO:0000256" key="5">
    <source>
        <dbReference type="ARBA" id="ARBA00023136"/>
    </source>
</evidence>
<keyword evidence="3 6" id="KW-0812">Transmembrane</keyword>
<proteinExistence type="inferred from homology"/>
<dbReference type="PANTHER" id="PTHR33802:SF2">
    <property type="entry name" value="EF-HAND DOMAIN-CONTAINING PROTEIN"/>
    <property type="match status" value="1"/>
</dbReference>
<evidence type="ECO:0000256" key="4">
    <source>
        <dbReference type="ARBA" id="ARBA00022989"/>
    </source>
</evidence>
<evidence type="ECO:0000256" key="1">
    <source>
        <dbReference type="ARBA" id="ARBA00004141"/>
    </source>
</evidence>
<keyword evidence="5 6" id="KW-0472">Membrane</keyword>
<feature type="transmembrane region" description="Helical" evidence="6">
    <location>
        <begin position="83"/>
        <end position="102"/>
    </location>
</feature>
<dbReference type="Gene3D" id="1.20.1260.100">
    <property type="entry name" value="TspO/MBR protein"/>
    <property type="match status" value="1"/>
</dbReference>